<name>A0AC58S679_TOBAC</name>
<evidence type="ECO:0000313" key="1">
    <source>
        <dbReference type="Proteomes" id="UP000790787"/>
    </source>
</evidence>
<protein>
    <submittedName>
        <fullName evidence="2">LOC107815048 isoform X1</fullName>
    </submittedName>
</protein>
<evidence type="ECO:0000313" key="2">
    <source>
        <dbReference type="RefSeq" id="XP_075080488.1"/>
    </source>
</evidence>
<dbReference type="RefSeq" id="XP_075080488.1">
    <property type="nucleotide sequence ID" value="XM_075224387.1"/>
</dbReference>
<gene>
    <name evidence="2" type="primary">LOC107815048</name>
    <name evidence="2" type="synonym">NtSIP2</name>
</gene>
<proteinExistence type="predicted"/>
<sequence>MPKRKRYPPKSRSRPTQIQRDTQNQSEGQSLSQTQDEAENPLSTYKRKSNKYWIVDVIDEEGVVKETNLRVQDMFVLPMGKKVVLEWNNRNQPVGESAGLLGGFLGSIASNFEYFPIGFEKWPKIPKPYKEHVWTNTIKPKFQVNDEMNKKYILGNIGRKWRDKRIKLFDENYDPSLGKDANIDLPPAGISKDQWALFLNYRLNEKTMEISCKNRVNRQKQTVPHILGSRSIARTMHELEIKAGRPYTRGQMYSIAHKKKDGSFVNDEARQRSEQLNMQADGTSSEADTYINVWGKEHPGRARGMGFGVCPSQLFRSTCSSGGSPVSPSSGVPSNTEWQAMKLELQESKSKVKALESELQKSKSRFKVLEDQMSYLYQNFVGQRPFGFPNSIANQVADLRSPVEIQHSSSASHEPQGRGTSAAA</sequence>
<organism evidence="1 2">
    <name type="scientific">Nicotiana tabacum</name>
    <name type="common">Common tobacco</name>
    <dbReference type="NCBI Taxonomy" id="4097"/>
    <lineage>
        <taxon>Eukaryota</taxon>
        <taxon>Viridiplantae</taxon>
        <taxon>Streptophyta</taxon>
        <taxon>Embryophyta</taxon>
        <taxon>Tracheophyta</taxon>
        <taxon>Spermatophyta</taxon>
        <taxon>Magnoliopsida</taxon>
        <taxon>eudicotyledons</taxon>
        <taxon>Gunneridae</taxon>
        <taxon>Pentapetalae</taxon>
        <taxon>asterids</taxon>
        <taxon>lamiids</taxon>
        <taxon>Solanales</taxon>
        <taxon>Solanaceae</taxon>
        <taxon>Nicotianoideae</taxon>
        <taxon>Nicotianeae</taxon>
        <taxon>Nicotiana</taxon>
    </lineage>
</organism>
<keyword evidence="1" id="KW-1185">Reference proteome</keyword>
<reference evidence="2" key="2">
    <citation type="submission" date="2025-08" db="UniProtKB">
        <authorList>
            <consortium name="RefSeq"/>
        </authorList>
    </citation>
    <scope>IDENTIFICATION</scope>
    <source>
        <tissue evidence="2">Leaf</tissue>
    </source>
</reference>
<dbReference type="Proteomes" id="UP000790787">
    <property type="component" value="Chromosome 2"/>
</dbReference>
<accession>A0AC58S679</accession>
<reference evidence="1" key="1">
    <citation type="journal article" date="2014" name="Nat. Commun.">
        <title>The tobacco genome sequence and its comparison with those of tomato and potato.</title>
        <authorList>
            <person name="Sierro N."/>
            <person name="Battey J.N."/>
            <person name="Ouadi S."/>
            <person name="Bakaher N."/>
            <person name="Bovet L."/>
            <person name="Willig A."/>
            <person name="Goepfert S."/>
            <person name="Peitsch M.C."/>
            <person name="Ivanov N.V."/>
        </authorList>
    </citation>
    <scope>NUCLEOTIDE SEQUENCE [LARGE SCALE GENOMIC DNA]</scope>
</reference>